<feature type="compositionally biased region" description="Basic and acidic residues" evidence="6">
    <location>
        <begin position="1204"/>
        <end position="1220"/>
    </location>
</feature>
<keyword evidence="4 7" id="KW-1133">Transmembrane helix</keyword>
<feature type="compositionally biased region" description="Basic and acidic residues" evidence="6">
    <location>
        <begin position="1799"/>
        <end position="1814"/>
    </location>
</feature>
<dbReference type="EMBL" id="JBBJCI010000040">
    <property type="protein sequence ID" value="KAK7249584.1"/>
    <property type="molecule type" value="Genomic_DNA"/>
</dbReference>
<dbReference type="InterPro" id="IPR000008">
    <property type="entry name" value="C2_dom"/>
</dbReference>
<dbReference type="InterPro" id="IPR035892">
    <property type="entry name" value="C2_domain_sf"/>
</dbReference>
<feature type="domain" description="C2" evidence="8">
    <location>
        <begin position="373"/>
        <end position="497"/>
    </location>
</feature>
<accession>A0ABR1G9D3</accession>
<feature type="compositionally biased region" description="Acidic residues" evidence="6">
    <location>
        <begin position="1250"/>
        <end position="1266"/>
    </location>
</feature>
<feature type="compositionally biased region" description="Acidic residues" evidence="6">
    <location>
        <begin position="136"/>
        <end position="153"/>
    </location>
</feature>
<evidence type="ECO:0000256" key="3">
    <source>
        <dbReference type="ARBA" id="ARBA00022737"/>
    </source>
</evidence>
<dbReference type="Proteomes" id="UP001363151">
    <property type="component" value="Unassembled WGS sequence"/>
</dbReference>
<evidence type="ECO:0000313" key="9">
    <source>
        <dbReference type="EMBL" id="KAK7249584.1"/>
    </source>
</evidence>
<dbReference type="CDD" id="cd00030">
    <property type="entry name" value="C2"/>
    <property type="match status" value="3"/>
</dbReference>
<comment type="caution">
    <text evidence="9">The sequence shown here is derived from an EMBL/GenBank/DDBJ whole genome shotgun (WGS) entry which is preliminary data.</text>
</comment>
<evidence type="ECO:0000313" key="10">
    <source>
        <dbReference type="Proteomes" id="UP001363151"/>
    </source>
</evidence>
<keyword evidence="5 7" id="KW-0472">Membrane</keyword>
<dbReference type="InterPro" id="IPR037721">
    <property type="entry name" value="Ferlin"/>
</dbReference>
<name>A0ABR1G9D3_AURAN</name>
<dbReference type="Gene3D" id="2.60.40.150">
    <property type="entry name" value="C2 domain"/>
    <property type="match status" value="7"/>
</dbReference>
<feature type="domain" description="C2" evidence="8">
    <location>
        <begin position="906"/>
        <end position="1038"/>
    </location>
</feature>
<keyword evidence="3" id="KW-0677">Repeat</keyword>
<feature type="compositionally biased region" description="Acidic residues" evidence="6">
    <location>
        <begin position="1225"/>
        <end position="1234"/>
    </location>
</feature>
<feature type="compositionally biased region" description="Gly residues" evidence="6">
    <location>
        <begin position="1235"/>
        <end position="1249"/>
    </location>
</feature>
<protein>
    <recommendedName>
        <fullName evidence="8">C2 domain-containing protein</fullName>
    </recommendedName>
</protein>
<proteinExistence type="predicted"/>
<feature type="region of interest" description="Disordered" evidence="6">
    <location>
        <begin position="320"/>
        <end position="339"/>
    </location>
</feature>
<feature type="compositionally biased region" description="Basic and acidic residues" evidence="6">
    <location>
        <begin position="1824"/>
        <end position="1833"/>
    </location>
</feature>
<dbReference type="Pfam" id="PF00168">
    <property type="entry name" value="C2"/>
    <property type="match status" value="8"/>
</dbReference>
<feature type="compositionally biased region" description="Acidic residues" evidence="6">
    <location>
        <begin position="1744"/>
        <end position="1798"/>
    </location>
</feature>
<evidence type="ECO:0000256" key="1">
    <source>
        <dbReference type="ARBA" id="ARBA00004167"/>
    </source>
</evidence>
<feature type="domain" description="C2" evidence="8">
    <location>
        <begin position="545"/>
        <end position="675"/>
    </location>
</feature>
<feature type="region of interest" description="Disordered" evidence="6">
    <location>
        <begin position="1888"/>
        <end position="1907"/>
    </location>
</feature>
<organism evidence="9 10">
    <name type="scientific">Aureococcus anophagefferens</name>
    <name type="common">Harmful bloom alga</name>
    <dbReference type="NCBI Taxonomy" id="44056"/>
    <lineage>
        <taxon>Eukaryota</taxon>
        <taxon>Sar</taxon>
        <taxon>Stramenopiles</taxon>
        <taxon>Ochrophyta</taxon>
        <taxon>Pelagophyceae</taxon>
        <taxon>Pelagomonadales</taxon>
        <taxon>Pelagomonadaceae</taxon>
        <taxon>Aureococcus</taxon>
    </lineage>
</organism>
<dbReference type="InterPro" id="IPR012968">
    <property type="entry name" value="FerIin_dom"/>
</dbReference>
<dbReference type="SMART" id="SM00239">
    <property type="entry name" value="C2"/>
    <property type="match status" value="7"/>
</dbReference>
<feature type="domain" description="C2" evidence="8">
    <location>
        <begin position="1601"/>
        <end position="1719"/>
    </location>
</feature>
<dbReference type="SUPFAM" id="SSF49562">
    <property type="entry name" value="C2 domain (Calcium/lipid-binding domain, CaLB)"/>
    <property type="match status" value="7"/>
</dbReference>
<evidence type="ECO:0000259" key="8">
    <source>
        <dbReference type="PROSITE" id="PS50004"/>
    </source>
</evidence>
<feature type="transmembrane region" description="Helical" evidence="7">
    <location>
        <begin position="1932"/>
        <end position="1956"/>
    </location>
</feature>
<keyword evidence="10" id="KW-1185">Reference proteome</keyword>
<sequence length="1979" mass="220693">MADISDRLEVKVVSARSLSEVEGGECNPFAVARCGSEFGQTLVANRTTDPEWQSSTMIFVDIAENDVDHIVLNVMHKNLSAQADVDLGAAIVDLRTAILSPGIETDEWYALQRAPGMDQPATGRVRVEMTYFVSEGDDVLPSDDDDDDDDDEDRSPNMLVGTIVRGRHLEVEGRDLVDAYATVKIGAHKAHTSVVRRNNGPHWDQQFKLPVSDGSLSISLKVKNKGVLGNRLIGGCVVPMVEVAAHGEPGYTRWCRLDGPHGLVGDGNRGDVEVILAWRYDAKYARSLSRLLSGAGALVSGVGSVIGGIGSLAGAGLEMSRKTQAPREKATDRDEENAWMTADEEFAPLKLSSKEQEELEERREAGVMMADRRMDELERERDSAMRPGNYQVQVHIIECRDLKGEDLNGLSDPYVRIKVLGRVKKSRVVKKCTSCVFDDTFYFNFKDLSRSAIEEATIDVMVYDFDVFSAHDLIGMASFDAKKIHDLEAHEYYRQWVGLVDNLDTGDNGYQGFLKLSVTVLGPGDDQKAHDLDAEYQRELDAEMDEGELGGMALSGPSVDSKLTFLVVYVWEAEDLPPMHASIFSAGGIEAYVRVDAAGSRCSTSAVRVRGKGNLAPEFREELWLPVTEPTEAKRITVGLWDYSTFTKDRPVAHVYFDLGEVKRKDDKPSSSSWTTSLFKGAKYTGPRPRWHNLYGAPLGIQGRRGALQNRYGNEATTYRGRVLLSMELMTRPSSREKTVSHRKNFHFKPTPGLKPATARYHLLALAVMGTEIPTFRSAGFGGTAKMKLVVAIGNHRLDFAFEPNRRGVVTWNALQSLRGVDLPVFLEEIPDVCLYLVRGPPKVVTVCYARIPAARLLKEQLKSDPRWELLKPDAARSKNHGGVALTANPGAVLLQLGLGLSEDAVDPDLNMNWQEAPLLKKAETLKPYCLRVYVYQARNLPASDENGLLDPYVKVRFCGKKEKTKSQAMTTAPLWYETLQFHEMLPSDPKFGPDVVLQVWDKDTFASNTAMALMRLPLVDCALLSTESARPPTPKWHVLTDINGEDVGAELLVAAALIEKRDLNEKFDRPMSIVPQMRVAWVEVTCVGVRQLKTHRLRTPREPYVRCDVPAPDDGGGTFKTKASRQPSGRNANFLSRHVMSVEMPENAVFAQCMDLRVYDARVGLTTGLQSPLLGATSVDLSTKMSWNGEGYVPPQMELFEDSDAKRRADEREEEERAKAAAADAEDEEEENDGGAGAGSVGISFGGGDDGDANEEDDDLNDGEDVDQHELERRGLVEAKGAAPAPTHDPGTGAFDPMALSDLPMIYEDLLYEEEQERLAQELAAQDAAADNEITFLDMVEARLANATDVNALVDGDVHYKMSELPIAFPNQWAAADYIAGREWWMDDRGGTELENYLKTKPFETYPVYRGKYHPNPSKSTRRPVGLFKGIIRVLDSDPAFEEEPFFPMKLLRATPYTVRVYVIRGVNLQPAEGVSADPYLRVKLGSEVDDRAKSHRPRTLKPDFYETFEFRTVLPGPATLKVQVKDWNRFYPIHELLGETKIDLEDRWFHREWQSLDEKKEGTTNPLKPIEVRGLRTDTNPVAQGQVHMWLEIRPEHETRREPAVHLEGPEKMKFEVRVICWKSKDVPFEMGDYFAEFWIGQSRKQKTDVHWRCRNGKASWNWRVKIPVELPLDSPEMGRLNIQLWDQDIIKWNDVIGECQVDLYRWFLKAYHEKRSVNVFKAINEAIERKKAEEMGLATESDLEDDDDDDGGDDDEGSSEGEEEGAEGDDGDGGGGDGEETKEEKPEGDEAEKEEGEEKPLLDEAKKKEDKDEKEDDDKDDGPKPVDAGDKDAAYFVKQFKDFIGLGEIDDTAQWIKMTINDRKRKRLLTRGSLAITIEILPEDEAGDRPAGHGRTEPNANPYLPPTTGRMSFSYNPLAICSALLGPKLAFQIICCLCCILILVAIGFLGMYFTSFYTLMQSLGLTGGSSSSTTTD</sequence>
<feature type="domain" description="C2" evidence="8">
    <location>
        <begin position="1"/>
        <end position="109"/>
    </location>
</feature>
<comment type="subcellular location">
    <subcellularLocation>
        <location evidence="1">Membrane</location>
        <topology evidence="1">Single-pass membrane protein</topology>
    </subcellularLocation>
</comment>
<evidence type="ECO:0000256" key="5">
    <source>
        <dbReference type="ARBA" id="ARBA00023136"/>
    </source>
</evidence>
<feature type="compositionally biased region" description="Basic and acidic residues" evidence="6">
    <location>
        <begin position="320"/>
        <end position="332"/>
    </location>
</feature>
<dbReference type="PANTHER" id="PTHR12546">
    <property type="entry name" value="FER-1-LIKE"/>
    <property type="match status" value="1"/>
</dbReference>
<feature type="domain" description="C2" evidence="8">
    <location>
        <begin position="140"/>
        <end position="255"/>
    </location>
</feature>
<dbReference type="PANTHER" id="PTHR12546:SF33">
    <property type="entry name" value="SPERM VESICLE FUSION PROTEIN FER-1"/>
    <property type="match status" value="1"/>
</dbReference>
<feature type="domain" description="C2" evidence="8">
    <location>
        <begin position="1436"/>
        <end position="1560"/>
    </location>
</feature>
<feature type="region of interest" description="Disordered" evidence="6">
    <location>
        <begin position="136"/>
        <end position="157"/>
    </location>
</feature>
<evidence type="ECO:0000256" key="2">
    <source>
        <dbReference type="ARBA" id="ARBA00022692"/>
    </source>
</evidence>
<dbReference type="InterPro" id="IPR037724">
    <property type="entry name" value="C2E_Ferlin"/>
</dbReference>
<dbReference type="CDD" id="cd04037">
    <property type="entry name" value="C2E_Ferlin"/>
    <property type="match status" value="1"/>
</dbReference>
<evidence type="ECO:0000256" key="4">
    <source>
        <dbReference type="ARBA" id="ARBA00022989"/>
    </source>
</evidence>
<dbReference type="PROSITE" id="PS50004">
    <property type="entry name" value="C2"/>
    <property type="match status" value="7"/>
</dbReference>
<evidence type="ECO:0000256" key="7">
    <source>
        <dbReference type="SAM" id="Phobius"/>
    </source>
</evidence>
<evidence type="ECO:0000256" key="6">
    <source>
        <dbReference type="SAM" id="MobiDB-lite"/>
    </source>
</evidence>
<reference evidence="9 10" key="1">
    <citation type="submission" date="2024-03" db="EMBL/GenBank/DDBJ databases">
        <title>Aureococcus anophagefferens CCMP1851 and Kratosvirus quantuckense: Draft genome of a second virus-susceptible host strain in the model system.</title>
        <authorList>
            <person name="Chase E."/>
            <person name="Truchon A.R."/>
            <person name="Schepens W."/>
            <person name="Wilhelm S.W."/>
        </authorList>
    </citation>
    <scope>NUCLEOTIDE SEQUENCE [LARGE SCALE GENOMIC DNA]</scope>
    <source>
        <strain evidence="9 10">CCMP1851</strain>
    </source>
</reference>
<dbReference type="SMART" id="SM01202">
    <property type="entry name" value="FerI"/>
    <property type="match status" value="1"/>
</dbReference>
<feature type="compositionally biased region" description="Basic and acidic residues" evidence="6">
    <location>
        <begin position="1267"/>
        <end position="1278"/>
    </location>
</feature>
<feature type="region of interest" description="Disordered" evidence="6">
    <location>
        <begin position="1736"/>
        <end position="1833"/>
    </location>
</feature>
<gene>
    <name evidence="9" type="ORF">SO694_00004021</name>
</gene>
<feature type="region of interest" description="Disordered" evidence="6">
    <location>
        <begin position="1192"/>
        <end position="1297"/>
    </location>
</feature>
<feature type="compositionally biased region" description="Basic and acidic residues" evidence="6">
    <location>
        <begin position="1890"/>
        <end position="1899"/>
    </location>
</feature>
<keyword evidence="2 7" id="KW-0812">Transmembrane</keyword>